<comment type="caution">
    <text evidence="2">The sequence shown here is derived from an EMBL/GenBank/DDBJ whole genome shotgun (WGS) entry which is preliminary data.</text>
</comment>
<evidence type="ECO:0000256" key="1">
    <source>
        <dbReference type="SAM" id="MobiDB-lite"/>
    </source>
</evidence>
<feature type="compositionally biased region" description="Low complexity" evidence="1">
    <location>
        <begin position="8"/>
        <end position="36"/>
    </location>
</feature>
<sequence length="76" mass="7595">GPVAAAPGDAVRTDPAAAATRTPAAAGAPAATPRGAVDTDDAEHSTPGYLRKFEHFTDGRTVIPSVIGADPDEDGR</sequence>
<keyword evidence="3" id="KW-1185">Reference proteome</keyword>
<gene>
    <name evidence="2" type="ORF">ABEU20_000278</name>
</gene>
<reference evidence="2 3" key="1">
    <citation type="submission" date="2023-11" db="EMBL/GenBank/DDBJ databases">
        <authorList>
            <person name="Val-Calvo J."/>
            <person name="Scortti M."/>
            <person name="Vazquez-Boland J."/>
        </authorList>
    </citation>
    <scope>NUCLEOTIDE SEQUENCE [LARGE SCALE GENOMIC DNA]</scope>
    <source>
        <strain evidence="2 3">PAM 2766</strain>
    </source>
</reference>
<protein>
    <submittedName>
        <fullName evidence="2">PPE family protein</fullName>
    </submittedName>
</protein>
<evidence type="ECO:0000313" key="2">
    <source>
        <dbReference type="EMBL" id="MFM1726595.1"/>
    </source>
</evidence>
<organism evidence="2 3">
    <name type="scientific">Rhodococcus parequi</name>
    <dbReference type="NCBI Taxonomy" id="3137122"/>
    <lineage>
        <taxon>Bacteria</taxon>
        <taxon>Bacillati</taxon>
        <taxon>Actinomycetota</taxon>
        <taxon>Actinomycetes</taxon>
        <taxon>Mycobacteriales</taxon>
        <taxon>Nocardiaceae</taxon>
        <taxon>Rhodococcus</taxon>
    </lineage>
</organism>
<feature type="region of interest" description="Disordered" evidence="1">
    <location>
        <begin position="1"/>
        <end position="45"/>
    </location>
</feature>
<evidence type="ECO:0000313" key="3">
    <source>
        <dbReference type="Proteomes" id="UP001629745"/>
    </source>
</evidence>
<dbReference type="Proteomes" id="UP001629745">
    <property type="component" value="Unassembled WGS sequence"/>
</dbReference>
<name>A0ABW9FLX8_9NOCA</name>
<proteinExistence type="predicted"/>
<accession>A0ABW9FLX8</accession>
<feature type="non-terminal residue" evidence="2">
    <location>
        <position position="1"/>
    </location>
</feature>
<dbReference type="EMBL" id="JBDLNV010000016">
    <property type="protein sequence ID" value="MFM1726595.1"/>
    <property type="molecule type" value="Genomic_DNA"/>
</dbReference>